<dbReference type="AlphaFoldDB" id="A0A175YE12"/>
<evidence type="ECO:0000256" key="7">
    <source>
        <dbReference type="ARBA" id="ARBA00023193"/>
    </source>
</evidence>
<evidence type="ECO:0000256" key="9">
    <source>
        <dbReference type="RuleBase" id="RU004915"/>
    </source>
</evidence>
<evidence type="ECO:0000256" key="8">
    <source>
        <dbReference type="ARBA" id="ARBA00030788"/>
    </source>
</evidence>
<dbReference type="GO" id="GO:0017148">
    <property type="term" value="P:negative regulation of translation"/>
    <property type="evidence" value="ECO:0007669"/>
    <property type="project" value="UniProtKB-KW"/>
</dbReference>
<evidence type="ECO:0000256" key="6">
    <source>
        <dbReference type="ARBA" id="ARBA00022821"/>
    </source>
</evidence>
<keyword evidence="12" id="KW-1185">Reference proteome</keyword>
<dbReference type="InterPro" id="IPR036041">
    <property type="entry name" value="Ribosome-inact_prot_sf"/>
</dbReference>
<dbReference type="InterPro" id="IPR001574">
    <property type="entry name" value="Ribosome_inactivat_prot"/>
</dbReference>
<dbReference type="Pfam" id="PF00161">
    <property type="entry name" value="RIP"/>
    <property type="match status" value="1"/>
</dbReference>
<reference evidence="11" key="2">
    <citation type="submission" date="2022-03" db="EMBL/GenBank/DDBJ databases">
        <title>Draft title - Genomic analysis of global carrot germplasm unveils the trajectory of domestication and the origin of high carotenoid orange carrot.</title>
        <authorList>
            <person name="Iorizzo M."/>
            <person name="Ellison S."/>
            <person name="Senalik D."/>
            <person name="Macko-Podgorni A."/>
            <person name="Grzebelus D."/>
            <person name="Bostan H."/>
            <person name="Rolling W."/>
            <person name="Curaba J."/>
            <person name="Simon P."/>
        </authorList>
    </citation>
    <scope>NUCLEOTIDE SEQUENCE</scope>
    <source>
        <tissue evidence="11">Leaf</tissue>
    </source>
</reference>
<feature type="compositionally biased region" description="Polar residues" evidence="10">
    <location>
        <begin position="1"/>
        <end position="11"/>
    </location>
</feature>
<dbReference type="EMBL" id="CP093351">
    <property type="protein sequence ID" value="WOH13890.1"/>
    <property type="molecule type" value="Genomic_DNA"/>
</dbReference>
<dbReference type="GO" id="GO:0090729">
    <property type="term" value="F:toxin activity"/>
    <property type="evidence" value="ECO:0007669"/>
    <property type="project" value="UniProtKB-KW"/>
</dbReference>
<evidence type="ECO:0000256" key="5">
    <source>
        <dbReference type="ARBA" id="ARBA00022801"/>
    </source>
</evidence>
<dbReference type="EC" id="3.2.2.22" evidence="3"/>
<evidence type="ECO:0000256" key="3">
    <source>
        <dbReference type="ARBA" id="ARBA00012001"/>
    </source>
</evidence>
<evidence type="ECO:0000313" key="11">
    <source>
        <dbReference type="EMBL" id="WOH13890.1"/>
    </source>
</evidence>
<organism evidence="11 12">
    <name type="scientific">Daucus carota subsp. sativus</name>
    <name type="common">Carrot</name>
    <dbReference type="NCBI Taxonomy" id="79200"/>
    <lineage>
        <taxon>Eukaryota</taxon>
        <taxon>Viridiplantae</taxon>
        <taxon>Streptophyta</taxon>
        <taxon>Embryophyta</taxon>
        <taxon>Tracheophyta</taxon>
        <taxon>Spermatophyta</taxon>
        <taxon>Magnoliopsida</taxon>
        <taxon>eudicotyledons</taxon>
        <taxon>Gunneridae</taxon>
        <taxon>Pentapetalae</taxon>
        <taxon>asterids</taxon>
        <taxon>campanulids</taxon>
        <taxon>Apiales</taxon>
        <taxon>Apiaceae</taxon>
        <taxon>Apioideae</taxon>
        <taxon>Scandiceae</taxon>
        <taxon>Daucinae</taxon>
        <taxon>Daucus</taxon>
        <taxon>Daucus sect. Daucus</taxon>
    </lineage>
</organism>
<accession>A0A175YE12</accession>
<evidence type="ECO:0000313" key="12">
    <source>
        <dbReference type="Proteomes" id="UP000077755"/>
    </source>
</evidence>
<gene>
    <name evidence="11" type="ORF">DCAR_0933403</name>
</gene>
<evidence type="ECO:0000256" key="2">
    <source>
        <dbReference type="ARBA" id="ARBA00008544"/>
    </source>
</evidence>
<keyword evidence="7 9" id="KW-0652">Protein synthesis inhibitor</keyword>
<keyword evidence="6 9" id="KW-0611">Plant defense</keyword>
<dbReference type="GO" id="GO:0006952">
    <property type="term" value="P:defense response"/>
    <property type="evidence" value="ECO:0007669"/>
    <property type="project" value="UniProtKB-KW"/>
</dbReference>
<feature type="region of interest" description="Disordered" evidence="10">
    <location>
        <begin position="1"/>
        <end position="21"/>
    </location>
</feature>
<evidence type="ECO:0000256" key="1">
    <source>
        <dbReference type="ARBA" id="ARBA00000237"/>
    </source>
</evidence>
<dbReference type="Proteomes" id="UP000077755">
    <property type="component" value="Chromosome 9"/>
</dbReference>
<sequence>MTSTSQPTAVSSDEPLTLNLDKNEKDEYEKFIKSLIKEFPPCDVEKELRNFDKESADKELKSKIEKCFPGIPGNAASTRQKESVRRTCSIEELKDKNWLLKVRLKHECRNLDILIKKNNLYLVGYKGKYKEKEEDGAVNAETEQADYWIVLTGKNHREVVKSFQKFPPSKADRSAEKEEKSKMVLARKGRDKERKITDAVTELKAMKEQIERLKGKDNKDLIKRVDTLLAMVPRDITLERVKELIGADDKAALDFLNYLKEPREDYNPERQHRKFIEQSVKVDNEIRRVKDRLAKVKLNRRAFIKAVNYLTASSLDQEDRKFAKHIIKLALMICEAVRFQSIAEHVACNYYHKETHTDSNLPENCITSIYYWGDRSALMQRGGWYDAERRLLGENPTVIRQMDKDKRDKE</sequence>
<evidence type="ECO:0000256" key="10">
    <source>
        <dbReference type="SAM" id="MobiDB-lite"/>
    </source>
</evidence>
<name>A0A175YE12_DAUCS</name>
<dbReference type="GO" id="GO:0030598">
    <property type="term" value="F:rRNA N-glycosylase activity"/>
    <property type="evidence" value="ECO:0007669"/>
    <property type="project" value="UniProtKB-EC"/>
</dbReference>
<keyword evidence="5 9" id="KW-0378">Hydrolase</keyword>
<dbReference type="SUPFAM" id="SSF56371">
    <property type="entry name" value="Ribosome inactivating proteins (RIP)"/>
    <property type="match status" value="1"/>
</dbReference>
<protein>
    <recommendedName>
        <fullName evidence="3">rRNA N-glycosylase</fullName>
        <ecNumber evidence="3">3.2.2.22</ecNumber>
    </recommendedName>
    <alternativeName>
        <fullName evidence="8">rRNA N-glycosidase</fullName>
    </alternativeName>
</protein>
<dbReference type="PANTHER" id="PTHR33453:SF9">
    <property type="entry name" value="ALBUMIN B-32"/>
    <property type="match status" value="1"/>
</dbReference>
<proteinExistence type="inferred from homology"/>
<dbReference type="InterPro" id="IPR016138">
    <property type="entry name" value="Ribosome_inactivat_prot_sub1"/>
</dbReference>
<evidence type="ECO:0000256" key="4">
    <source>
        <dbReference type="ARBA" id="ARBA00022656"/>
    </source>
</evidence>
<reference evidence="11" key="1">
    <citation type="journal article" date="2016" name="Nat. Genet.">
        <title>A high-quality carrot genome assembly provides new insights into carotenoid accumulation and asterid genome evolution.</title>
        <authorList>
            <person name="Iorizzo M."/>
            <person name="Ellison S."/>
            <person name="Senalik D."/>
            <person name="Zeng P."/>
            <person name="Satapoomin P."/>
            <person name="Huang J."/>
            <person name="Bowman M."/>
            <person name="Iovene M."/>
            <person name="Sanseverino W."/>
            <person name="Cavagnaro P."/>
            <person name="Yildiz M."/>
            <person name="Macko-Podgorni A."/>
            <person name="Moranska E."/>
            <person name="Grzebelus E."/>
            <person name="Grzebelus D."/>
            <person name="Ashrafi H."/>
            <person name="Zheng Z."/>
            <person name="Cheng S."/>
            <person name="Spooner D."/>
            <person name="Van Deynze A."/>
            <person name="Simon P."/>
        </authorList>
    </citation>
    <scope>NUCLEOTIDE SEQUENCE</scope>
    <source>
        <tissue evidence="11">Leaf</tissue>
    </source>
</reference>
<comment type="similarity">
    <text evidence="2">Belongs to the ribosome-inactivating protein family. Type 1 RIP subfamily.</text>
</comment>
<dbReference type="PANTHER" id="PTHR33453">
    <property type="match status" value="1"/>
</dbReference>
<dbReference type="Gene3D" id="3.40.420.10">
    <property type="entry name" value="Ricin (A subunit), domain 1"/>
    <property type="match status" value="2"/>
</dbReference>
<comment type="catalytic activity">
    <reaction evidence="1 9">
        <text>Endohydrolysis of the N-glycosidic bond at one specific adenosine on the 28S rRNA.</text>
        <dbReference type="EC" id="3.2.2.22"/>
    </reaction>
</comment>
<keyword evidence="4 9" id="KW-0800">Toxin</keyword>
<dbReference type="Gramene" id="KZM81451">
    <property type="protein sequence ID" value="KZM81451"/>
    <property type="gene ID" value="DCAR_029064"/>
</dbReference>